<dbReference type="SUPFAM" id="SSF51120">
    <property type="entry name" value="beta-Roll"/>
    <property type="match status" value="1"/>
</dbReference>
<proteinExistence type="predicted"/>
<dbReference type="EMBL" id="AUZM01000079">
    <property type="protein sequence ID" value="ERT04820.1"/>
    <property type="molecule type" value="Genomic_DNA"/>
</dbReference>
<dbReference type="Gene3D" id="2.60.120.260">
    <property type="entry name" value="Galactose-binding domain-like"/>
    <property type="match status" value="1"/>
</dbReference>
<dbReference type="RefSeq" id="WP_023068928.1">
    <property type="nucleotide sequence ID" value="NZ_AUZM01000079.1"/>
</dbReference>
<dbReference type="PANTHER" id="PTHR30383">
    <property type="entry name" value="THIOESTERASE 1/PROTEASE 1/LYSOPHOSPHOLIPASE L1"/>
    <property type="match status" value="1"/>
</dbReference>
<gene>
    <name evidence="2" type="ORF">M595_5247</name>
</gene>
<dbReference type="Proteomes" id="UP000017127">
    <property type="component" value="Unassembled WGS sequence"/>
</dbReference>
<dbReference type="CDD" id="cd02795">
    <property type="entry name" value="CBM6-CBM35-CBM36_like"/>
    <property type="match status" value="1"/>
</dbReference>
<dbReference type="InterPro" id="IPR010221">
    <property type="entry name" value="VCBS_dom"/>
</dbReference>
<dbReference type="GO" id="GO:0004622">
    <property type="term" value="F:phosphatidylcholine lysophospholipase activity"/>
    <property type="evidence" value="ECO:0007669"/>
    <property type="project" value="TreeGrafter"/>
</dbReference>
<reference evidence="2 3" key="1">
    <citation type="journal article" date="2013" name="Front. Microbiol.">
        <title>Comparative genomic analyses of the cyanobacterium, Lyngbya aestuarii BL J, a powerful hydrogen producer.</title>
        <authorList>
            <person name="Kothari A."/>
            <person name="Vaughn M."/>
            <person name="Garcia-Pichel F."/>
        </authorList>
    </citation>
    <scope>NUCLEOTIDE SEQUENCE [LARGE SCALE GENOMIC DNA]</scope>
    <source>
        <strain evidence="2 3">BL J</strain>
    </source>
</reference>
<dbReference type="Pfam" id="PF13472">
    <property type="entry name" value="Lipase_GDSL_2"/>
    <property type="match status" value="1"/>
</dbReference>
<dbReference type="AlphaFoldDB" id="U7QCS2"/>
<dbReference type="Pfam" id="PF00353">
    <property type="entry name" value="HemolysinCabind"/>
    <property type="match status" value="1"/>
</dbReference>
<dbReference type="Gene3D" id="3.40.50.1110">
    <property type="entry name" value="SGNH hydrolase"/>
    <property type="match status" value="1"/>
</dbReference>
<dbReference type="Gene3D" id="2.60.40.3440">
    <property type="match status" value="1"/>
</dbReference>
<dbReference type="InterPro" id="IPR051532">
    <property type="entry name" value="Ester_Hydrolysis_Enzymes"/>
</dbReference>
<keyword evidence="2" id="KW-0378">Hydrolase</keyword>
<accession>U7QCS2</accession>
<protein>
    <submittedName>
        <fullName evidence="2">GDSL-like Lipase/Acylhydrolase family protein</fullName>
    </submittedName>
</protein>
<dbReference type="InterPro" id="IPR001343">
    <property type="entry name" value="Hemolysn_Ca-bd"/>
</dbReference>
<dbReference type="InterPro" id="IPR013830">
    <property type="entry name" value="SGNH_hydro"/>
</dbReference>
<dbReference type="InterPro" id="IPR011049">
    <property type="entry name" value="Serralysin-like_metalloprot_C"/>
</dbReference>
<keyword evidence="3" id="KW-1185">Reference proteome</keyword>
<organism evidence="2 3">
    <name type="scientific">Lyngbya aestuarii BL J</name>
    <dbReference type="NCBI Taxonomy" id="1348334"/>
    <lineage>
        <taxon>Bacteria</taxon>
        <taxon>Bacillati</taxon>
        <taxon>Cyanobacteriota</taxon>
        <taxon>Cyanophyceae</taxon>
        <taxon>Oscillatoriophycideae</taxon>
        <taxon>Oscillatoriales</taxon>
        <taxon>Microcoleaceae</taxon>
        <taxon>Lyngbya</taxon>
    </lineage>
</organism>
<feature type="non-terminal residue" evidence="2">
    <location>
        <position position="1"/>
    </location>
</feature>
<dbReference type="InterPro" id="IPR036514">
    <property type="entry name" value="SGNH_hydro_sf"/>
</dbReference>
<evidence type="ECO:0000313" key="2">
    <source>
        <dbReference type="EMBL" id="ERT04820.1"/>
    </source>
</evidence>
<dbReference type="PATRIC" id="fig|1348334.3.peg.5052"/>
<name>U7QCS2_9CYAN</name>
<feature type="domain" description="SGNH hydrolase-type esterase" evidence="1">
    <location>
        <begin position="265"/>
        <end position="494"/>
    </location>
</feature>
<dbReference type="SUPFAM" id="SSF52266">
    <property type="entry name" value="SGNH hydrolase"/>
    <property type="match status" value="1"/>
</dbReference>
<comment type="caution">
    <text evidence="2">The sequence shown here is derived from an EMBL/GenBank/DDBJ whole genome shotgun (WGS) entry which is preliminary data.</text>
</comment>
<dbReference type="NCBIfam" id="TIGR01965">
    <property type="entry name" value="VCBS_repeat"/>
    <property type="match status" value="1"/>
</dbReference>
<evidence type="ECO:0000259" key="1">
    <source>
        <dbReference type="Pfam" id="PF13472"/>
    </source>
</evidence>
<dbReference type="PANTHER" id="PTHR30383:SF5">
    <property type="entry name" value="SGNH HYDROLASE-TYPE ESTERASE DOMAIN-CONTAINING PROTEIN"/>
    <property type="match status" value="1"/>
</dbReference>
<dbReference type="GO" id="GO:0005509">
    <property type="term" value="F:calcium ion binding"/>
    <property type="evidence" value="ECO:0007669"/>
    <property type="project" value="InterPro"/>
</dbReference>
<sequence length="655" mass="69282">GDSLNVSMVDGTNTKGEVSINNDGTISYNPNGQFDALEANETATDSFSYTINDGQGGTDTATVNLTINGVSATTQPPDNNSNSVRIEAENATTLTNYTIQQPLGDFASGDQFIRLSELTGEAEFVLDNLESGKYEVKVGFYDENDGEAQLSVKLGDTVLDTWTLDQDLGASQPNATSFVERTVSTDLNITAGDQLSINGTANLGELAAIDYLEFTPVEALPEPEPTPGQSQSYANAEQGIFANLEEGVGFVPDKALDKPLKIMPLGDSITQGVDGKDGKPGVTPIAEQGGYRTLLFNKLQNLGVDVDFVGSKSNGPAELGDTDNQGHPGWNTVQLRLGSDRGGFTKETSGVRVWLPENPADVVLLMAGTNDTSSSKDNSAKIYDNARKLVDEINDLTDNDPSYNNGEGAKLILATIPPINSDRQTSIRADNAQQFNQLIRENVVGHPSYNPDDDLSDLEVDGLVDIESILTLDDLADPATTGDNGLHPSQAGYDKMAKAWFEGLLDSQGSRDDLSQINDLIGSNFDDVLAGNAANNRIQGGNGNDKLTGKGGGDTFVYQQPTEGSDIITDFDATEGDQFEVSASGFGGGLTVGTLASDQFVLGTLATDSNDRFLYDTASGNLFFDVDGIGSQTSTLLATLDGNPTLSANEFSIVA</sequence>
<evidence type="ECO:0000313" key="3">
    <source>
        <dbReference type="Proteomes" id="UP000017127"/>
    </source>
</evidence>
<dbReference type="Pfam" id="PF17963">
    <property type="entry name" value="Big_9"/>
    <property type="match status" value="1"/>
</dbReference>